<keyword evidence="3" id="KW-1185">Reference proteome</keyword>
<organism evidence="2 3">
    <name type="scientific">Luteimonas deserti</name>
    <dbReference type="NCBI Taxonomy" id="2752306"/>
    <lineage>
        <taxon>Bacteria</taxon>
        <taxon>Pseudomonadati</taxon>
        <taxon>Pseudomonadota</taxon>
        <taxon>Gammaproteobacteria</taxon>
        <taxon>Lysobacterales</taxon>
        <taxon>Lysobacteraceae</taxon>
        <taxon>Luteimonas</taxon>
    </lineage>
</organism>
<dbReference type="Proteomes" id="UP000589896">
    <property type="component" value="Unassembled WGS sequence"/>
</dbReference>
<comment type="caution">
    <text evidence="2">The sequence shown here is derived from an EMBL/GenBank/DDBJ whole genome shotgun (WGS) entry which is preliminary data.</text>
</comment>
<reference evidence="2 3" key="1">
    <citation type="submission" date="2020-07" db="EMBL/GenBank/DDBJ databases">
        <title>isolation of Luteimonas sp. SJ-16.</title>
        <authorList>
            <person name="Huang X.-X."/>
            <person name="Xu L."/>
            <person name="Sun J.-Q."/>
        </authorList>
    </citation>
    <scope>NUCLEOTIDE SEQUENCE [LARGE SCALE GENOMIC DNA]</scope>
    <source>
        <strain evidence="2 3">SJ-16</strain>
    </source>
</reference>
<sequence>MPGCPPKPGCLIRPHTAAPTSSSSANDWRIAPSSSRRRSVRTPVVYDYAVIRVVPRVEREEFINAGVVVSCQATRTLAAAMALDAARLRALDPHVDIETVERHLDAIVRICRGDSDGGPIAALPARARFHWLTARRSSVIQVSPAHTGRTDDPDGLCDRLLTRMVLPPPPPRA</sequence>
<dbReference type="EMBL" id="JACCJZ010000008">
    <property type="protein sequence ID" value="NYZ61714.1"/>
    <property type="molecule type" value="Genomic_DNA"/>
</dbReference>
<evidence type="ECO:0000313" key="3">
    <source>
        <dbReference type="Proteomes" id="UP000589896"/>
    </source>
</evidence>
<dbReference type="Pfam" id="PF11236">
    <property type="entry name" value="DUF3037"/>
    <property type="match status" value="1"/>
</dbReference>
<gene>
    <name evidence="2" type="ORF">H0E82_02905</name>
</gene>
<evidence type="ECO:0000313" key="2">
    <source>
        <dbReference type="EMBL" id="NYZ61714.1"/>
    </source>
</evidence>
<accession>A0A7Z0TV02</accession>
<protein>
    <submittedName>
        <fullName evidence="2">DUF3037 domain-containing protein</fullName>
    </submittedName>
</protein>
<feature type="region of interest" description="Disordered" evidence="1">
    <location>
        <begin position="1"/>
        <end position="30"/>
    </location>
</feature>
<dbReference type="InterPro" id="IPR021398">
    <property type="entry name" value="DUF3037"/>
</dbReference>
<evidence type="ECO:0000256" key="1">
    <source>
        <dbReference type="SAM" id="MobiDB-lite"/>
    </source>
</evidence>
<name>A0A7Z0TV02_9GAMM</name>
<dbReference type="AlphaFoldDB" id="A0A7Z0TV02"/>
<proteinExistence type="predicted"/>